<organism evidence="2 3">
    <name type="scientific">Pseudoalteromonas luteoviolacea (strain 2ta16)</name>
    <dbReference type="NCBI Taxonomy" id="1353533"/>
    <lineage>
        <taxon>Bacteria</taxon>
        <taxon>Pseudomonadati</taxon>
        <taxon>Pseudomonadota</taxon>
        <taxon>Gammaproteobacteria</taxon>
        <taxon>Alteromonadales</taxon>
        <taxon>Pseudoalteromonadaceae</taxon>
        <taxon>Pseudoalteromonas</taxon>
    </lineage>
</organism>
<accession>V4H1Z2</accession>
<feature type="transmembrane region" description="Helical" evidence="1">
    <location>
        <begin position="60"/>
        <end position="83"/>
    </location>
</feature>
<evidence type="ECO:0000313" key="3">
    <source>
        <dbReference type="Proteomes" id="UP000017820"/>
    </source>
</evidence>
<dbReference type="EMBL" id="AUSV01000113">
    <property type="protein sequence ID" value="ESP91451.1"/>
    <property type="molecule type" value="Genomic_DNA"/>
</dbReference>
<keyword evidence="1" id="KW-0472">Membrane</keyword>
<sequence length="96" mass="10767">MTIAEFNYIESMLWFAMALTLIINLLLKGHKDAYFTVSIIASLAFIAFGISDIIEASTGAWWRPFSLLALKAVCVVSFIGCFVKYRKIKSAIHTDQ</sequence>
<dbReference type="Proteomes" id="UP000017820">
    <property type="component" value="Unassembled WGS sequence"/>
</dbReference>
<proteinExistence type="predicted"/>
<evidence type="ECO:0000313" key="2">
    <source>
        <dbReference type="EMBL" id="ESP91451.1"/>
    </source>
</evidence>
<gene>
    <name evidence="2" type="ORF">PL2TA16_00250</name>
</gene>
<dbReference type="AlphaFoldDB" id="V4H1Z2"/>
<keyword evidence="1" id="KW-0812">Transmembrane</keyword>
<comment type="caution">
    <text evidence="2">The sequence shown here is derived from an EMBL/GenBank/DDBJ whole genome shotgun (WGS) entry which is preliminary data.</text>
</comment>
<feature type="transmembrane region" description="Helical" evidence="1">
    <location>
        <begin position="6"/>
        <end position="27"/>
    </location>
</feature>
<protein>
    <submittedName>
        <fullName evidence="2">Uncharacterized protein</fullName>
    </submittedName>
</protein>
<dbReference type="PATRIC" id="fig|1353533.3.peg.4206"/>
<evidence type="ECO:0000256" key="1">
    <source>
        <dbReference type="SAM" id="Phobius"/>
    </source>
</evidence>
<reference evidence="2 3" key="1">
    <citation type="submission" date="2013-07" db="EMBL/GenBank/DDBJ databases">
        <title>Draft genome sequence of Pseudoalteromonas luteoviolacea 2ta16.</title>
        <authorList>
            <person name="Allen E.E."/>
            <person name="Azam F."/>
            <person name="Podell S."/>
        </authorList>
    </citation>
    <scope>NUCLEOTIDE SEQUENCE [LARGE SCALE GENOMIC DNA]</scope>
    <source>
        <strain evidence="2 3">2ta16</strain>
    </source>
</reference>
<name>V4H1Z2_PSEL2</name>
<feature type="transmembrane region" description="Helical" evidence="1">
    <location>
        <begin position="34"/>
        <end position="54"/>
    </location>
</feature>
<keyword evidence="1" id="KW-1133">Transmembrane helix</keyword>